<feature type="site" description="Important for autoinhibition of adenylyltransferase activity" evidence="3">
    <location>
        <position position="43"/>
    </location>
</feature>
<dbReference type="GO" id="GO:0005524">
    <property type="term" value="F:ATP binding"/>
    <property type="evidence" value="ECO:0007669"/>
    <property type="project" value="UniProtKB-KW"/>
</dbReference>
<dbReference type="EMBL" id="UFRN01000002">
    <property type="protein sequence ID" value="SUT91032.1"/>
    <property type="molecule type" value="Genomic_DNA"/>
</dbReference>
<feature type="active site" evidence="1">
    <location>
        <position position="173"/>
    </location>
</feature>
<evidence type="ECO:0000313" key="5">
    <source>
        <dbReference type="EMBL" id="SUT91032.1"/>
    </source>
</evidence>
<dbReference type="PANTHER" id="PTHR13504">
    <property type="entry name" value="FIDO DOMAIN-CONTAINING PROTEIN DDB_G0283145"/>
    <property type="match status" value="1"/>
</dbReference>
<proteinExistence type="predicted"/>
<dbReference type="PROSITE" id="PS51459">
    <property type="entry name" value="FIDO"/>
    <property type="match status" value="1"/>
</dbReference>
<gene>
    <name evidence="5" type="ORF">NCTC4191_00439</name>
</gene>
<reference evidence="5 6" key="1">
    <citation type="submission" date="2018-06" db="EMBL/GenBank/DDBJ databases">
        <authorList>
            <consortium name="Pathogen Informatics"/>
            <person name="Doyle S."/>
        </authorList>
    </citation>
    <scope>NUCLEOTIDE SEQUENCE [LARGE SCALE GENOMIC DNA]</scope>
    <source>
        <strain evidence="5 6">NCTC4191</strain>
    </source>
</reference>
<evidence type="ECO:0000256" key="1">
    <source>
        <dbReference type="PIRSR" id="PIRSR640198-1"/>
    </source>
</evidence>
<evidence type="ECO:0000259" key="4">
    <source>
        <dbReference type="PROSITE" id="PS51459"/>
    </source>
</evidence>
<sequence>MLITKLHKMRTLLDKHRPLNVAVMKNIQADLMLKYNQQSNAIEGNTLDIFETRVLLESGITANGKPFKDHLDIINHQEAIGYLTDLVKENAPLTEVTIKNFHYLLLQKTDNAREAGQYRNVPVVINGAEHQPPQPFLVHPQMEELMHWNQENLNILEPIERIAMLHNKFVAIHPFIDGNGRTGRLLMNLELMKAGFQVTILKAENRADYYRALALGDLGNYQPITEFIAKAVYETMERTLNLIYPNWINELN</sequence>
<dbReference type="InterPro" id="IPR003812">
    <property type="entry name" value="Fido"/>
</dbReference>
<keyword evidence="6" id="KW-1185">Reference proteome</keyword>
<dbReference type="SUPFAM" id="SSF140931">
    <property type="entry name" value="Fic-like"/>
    <property type="match status" value="1"/>
</dbReference>
<dbReference type="AlphaFoldDB" id="A0A380TTT3"/>
<evidence type="ECO:0000256" key="3">
    <source>
        <dbReference type="PIRSR" id="PIRSR640198-3"/>
    </source>
</evidence>
<feature type="binding site" evidence="2">
    <location>
        <begin position="209"/>
        <end position="210"/>
    </location>
    <ligand>
        <name>ATP</name>
        <dbReference type="ChEBI" id="CHEBI:30616"/>
    </ligand>
</feature>
<accession>A0A380TTT3</accession>
<dbReference type="InterPro" id="IPR036597">
    <property type="entry name" value="Fido-like_dom_sf"/>
</dbReference>
<evidence type="ECO:0000256" key="2">
    <source>
        <dbReference type="PIRSR" id="PIRSR640198-2"/>
    </source>
</evidence>
<dbReference type="Gene3D" id="1.10.3290.10">
    <property type="entry name" value="Fido-like domain"/>
    <property type="match status" value="1"/>
</dbReference>
<protein>
    <submittedName>
        <fullName evidence="5">Filamentation induced by cAMP protein Fic-like protein</fullName>
    </submittedName>
</protein>
<keyword evidence="2" id="KW-0547">Nucleotide-binding</keyword>
<name>A0A380TTT3_ACTLI</name>
<dbReference type="PANTHER" id="PTHR13504:SF38">
    <property type="entry name" value="FIDO DOMAIN-CONTAINING PROTEIN"/>
    <property type="match status" value="1"/>
</dbReference>
<feature type="binding site" evidence="2">
    <location>
        <begin position="177"/>
        <end position="184"/>
    </location>
    <ligand>
        <name>ATP</name>
        <dbReference type="ChEBI" id="CHEBI:30616"/>
    </ligand>
</feature>
<dbReference type="InterPro" id="IPR040198">
    <property type="entry name" value="Fido_containing"/>
</dbReference>
<organism evidence="5 6">
    <name type="scientific">Actinobacillus lignieresii</name>
    <dbReference type="NCBI Taxonomy" id="720"/>
    <lineage>
        <taxon>Bacteria</taxon>
        <taxon>Pseudomonadati</taxon>
        <taxon>Pseudomonadota</taxon>
        <taxon>Gammaproteobacteria</taxon>
        <taxon>Pasteurellales</taxon>
        <taxon>Pasteurellaceae</taxon>
        <taxon>Actinobacillus</taxon>
    </lineage>
</organism>
<keyword evidence="2" id="KW-0067">ATP-binding</keyword>
<feature type="domain" description="Fido" evidence="4">
    <location>
        <begin position="93"/>
        <end position="230"/>
    </location>
</feature>
<dbReference type="Pfam" id="PF02661">
    <property type="entry name" value="Fic"/>
    <property type="match status" value="1"/>
</dbReference>
<evidence type="ECO:0000313" key="6">
    <source>
        <dbReference type="Proteomes" id="UP000254253"/>
    </source>
</evidence>
<dbReference type="Proteomes" id="UP000254253">
    <property type="component" value="Unassembled WGS sequence"/>
</dbReference>